<keyword evidence="2 4" id="KW-0238">DNA-binding</keyword>
<keyword evidence="1" id="KW-0805">Transcription regulation</keyword>
<gene>
    <name evidence="6" type="ORF">GCM10007884_15460</name>
    <name evidence="7" type="ORF">GGR33_000164</name>
</gene>
<dbReference type="Proteomes" id="UP000517759">
    <property type="component" value="Unassembled WGS sequence"/>
</dbReference>
<evidence type="ECO:0000313" key="7">
    <source>
        <dbReference type="EMBL" id="MBB3900684.1"/>
    </source>
</evidence>
<dbReference type="SUPFAM" id="SSF46689">
    <property type="entry name" value="Homeodomain-like"/>
    <property type="match status" value="1"/>
</dbReference>
<dbReference type="InterPro" id="IPR036271">
    <property type="entry name" value="Tet_transcr_reg_TetR-rel_C_sf"/>
</dbReference>
<dbReference type="PANTHER" id="PTHR47506">
    <property type="entry name" value="TRANSCRIPTIONAL REGULATORY PROTEIN"/>
    <property type="match status" value="1"/>
</dbReference>
<proteinExistence type="predicted"/>
<organism evidence="7 8">
    <name type="scientific">Methylobacterium brachythecii</name>
    <dbReference type="NCBI Taxonomy" id="1176177"/>
    <lineage>
        <taxon>Bacteria</taxon>
        <taxon>Pseudomonadati</taxon>
        <taxon>Pseudomonadota</taxon>
        <taxon>Alphaproteobacteria</taxon>
        <taxon>Hyphomicrobiales</taxon>
        <taxon>Methylobacteriaceae</taxon>
        <taxon>Methylobacterium</taxon>
    </lineage>
</organism>
<keyword evidence="3" id="KW-0804">Transcription</keyword>
<reference evidence="9" key="2">
    <citation type="journal article" date="2019" name="Int. J. Syst. Evol. Microbiol.">
        <title>The Global Catalogue of Microorganisms (GCM) 10K type strain sequencing project: providing services to taxonomists for standard genome sequencing and annotation.</title>
        <authorList>
            <consortium name="The Broad Institute Genomics Platform"/>
            <consortium name="The Broad Institute Genome Sequencing Center for Infectious Disease"/>
            <person name="Wu L."/>
            <person name="Ma J."/>
        </authorList>
    </citation>
    <scope>NUCLEOTIDE SEQUENCE [LARGE SCALE GENOMIC DNA]</scope>
    <source>
        <strain evidence="9">NBRC 107710</strain>
    </source>
</reference>
<feature type="DNA-binding region" description="H-T-H motif" evidence="4">
    <location>
        <begin position="33"/>
        <end position="52"/>
    </location>
</feature>
<protein>
    <submittedName>
        <fullName evidence="6">TetR family transcriptional regulator</fullName>
    </submittedName>
    <submittedName>
        <fullName evidence="7">TetR/AcrR family transcriptional repressor of nem operon</fullName>
    </submittedName>
</protein>
<dbReference type="InterPro" id="IPR009057">
    <property type="entry name" value="Homeodomain-like_sf"/>
</dbReference>
<sequence length="196" mass="20485">MARVSREQALQNRDRLAQVAGRLFRERGMDGVGVAELSREAGMTHGALYSRFGSRDGLVAAAFGSGETQSEASMQAALGAAPSLDQILDFYVSARQRDNHAQCCPMLASASEAARQSDDLREHFARSFDRLSATIAQALDRDGEAPQAQTSHVIAAAMIGIVAVARAIQSADAQGSDALIAAAPSLLAALAKTNAG</sequence>
<dbReference type="AlphaFoldDB" id="A0A7W6AFP4"/>
<dbReference type="PANTHER" id="PTHR47506:SF7">
    <property type="entry name" value="TRANSCRIPTIONAL REGULATORY PROTEIN"/>
    <property type="match status" value="1"/>
</dbReference>
<dbReference type="GO" id="GO:0003677">
    <property type="term" value="F:DNA binding"/>
    <property type="evidence" value="ECO:0007669"/>
    <property type="project" value="UniProtKB-UniRule"/>
</dbReference>
<dbReference type="Proteomes" id="UP001156881">
    <property type="component" value="Unassembled WGS sequence"/>
</dbReference>
<feature type="domain" description="HTH tetR-type" evidence="5">
    <location>
        <begin position="10"/>
        <end position="70"/>
    </location>
</feature>
<reference evidence="6" key="4">
    <citation type="submission" date="2023-01" db="EMBL/GenBank/DDBJ databases">
        <title>Draft genome sequence of Methylobacterium brachythecii strain NBRC 107710.</title>
        <authorList>
            <person name="Sun Q."/>
            <person name="Mori K."/>
        </authorList>
    </citation>
    <scope>NUCLEOTIDE SEQUENCE</scope>
    <source>
        <strain evidence="6">NBRC 107710</strain>
    </source>
</reference>
<dbReference type="PROSITE" id="PS50977">
    <property type="entry name" value="HTH_TETR_2"/>
    <property type="match status" value="1"/>
</dbReference>
<evidence type="ECO:0000256" key="4">
    <source>
        <dbReference type="PROSITE-ProRule" id="PRU00335"/>
    </source>
</evidence>
<dbReference type="Gene3D" id="1.10.357.10">
    <property type="entry name" value="Tetracycline Repressor, domain 2"/>
    <property type="match status" value="1"/>
</dbReference>
<evidence type="ECO:0000313" key="8">
    <source>
        <dbReference type="Proteomes" id="UP000517759"/>
    </source>
</evidence>
<dbReference type="Pfam" id="PF21993">
    <property type="entry name" value="TetR_C_13_2"/>
    <property type="match status" value="1"/>
</dbReference>
<name>A0A7W6AFP4_9HYPH</name>
<accession>A0A7W6AFP4</accession>
<evidence type="ECO:0000259" key="5">
    <source>
        <dbReference type="PROSITE" id="PS50977"/>
    </source>
</evidence>
<dbReference type="SUPFAM" id="SSF48498">
    <property type="entry name" value="Tetracyclin repressor-like, C-terminal domain"/>
    <property type="match status" value="1"/>
</dbReference>
<dbReference type="RefSeq" id="WP_183501488.1">
    <property type="nucleotide sequence ID" value="NZ_BSPG01000005.1"/>
</dbReference>
<comment type="caution">
    <text evidence="7">The sequence shown here is derived from an EMBL/GenBank/DDBJ whole genome shotgun (WGS) entry which is preliminary data.</text>
</comment>
<reference evidence="7 8" key="3">
    <citation type="submission" date="2020-08" db="EMBL/GenBank/DDBJ databases">
        <title>Genomic Encyclopedia of Type Strains, Phase IV (KMG-IV): sequencing the most valuable type-strain genomes for metagenomic binning, comparative biology and taxonomic classification.</title>
        <authorList>
            <person name="Goeker M."/>
        </authorList>
    </citation>
    <scope>NUCLEOTIDE SEQUENCE [LARGE SCALE GENOMIC DNA]</scope>
    <source>
        <strain evidence="7 8">DSM 24105</strain>
    </source>
</reference>
<keyword evidence="9" id="KW-1185">Reference proteome</keyword>
<dbReference type="Gene3D" id="1.10.10.60">
    <property type="entry name" value="Homeodomain-like"/>
    <property type="match status" value="1"/>
</dbReference>
<dbReference type="PRINTS" id="PR00455">
    <property type="entry name" value="HTHTETR"/>
</dbReference>
<dbReference type="Pfam" id="PF00440">
    <property type="entry name" value="TetR_N"/>
    <property type="match status" value="1"/>
</dbReference>
<evidence type="ECO:0000256" key="1">
    <source>
        <dbReference type="ARBA" id="ARBA00023015"/>
    </source>
</evidence>
<evidence type="ECO:0000256" key="2">
    <source>
        <dbReference type="ARBA" id="ARBA00023125"/>
    </source>
</evidence>
<dbReference type="InterPro" id="IPR054156">
    <property type="entry name" value="YxaF_TetR_C"/>
</dbReference>
<dbReference type="EMBL" id="JACIDN010000001">
    <property type="protein sequence ID" value="MBB3900684.1"/>
    <property type="molecule type" value="Genomic_DNA"/>
</dbReference>
<evidence type="ECO:0000313" key="6">
    <source>
        <dbReference type="EMBL" id="GLS43561.1"/>
    </source>
</evidence>
<evidence type="ECO:0000313" key="9">
    <source>
        <dbReference type="Proteomes" id="UP001156881"/>
    </source>
</evidence>
<dbReference type="EMBL" id="BSPG01000005">
    <property type="protein sequence ID" value="GLS43561.1"/>
    <property type="molecule type" value="Genomic_DNA"/>
</dbReference>
<evidence type="ECO:0000256" key="3">
    <source>
        <dbReference type="ARBA" id="ARBA00023163"/>
    </source>
</evidence>
<dbReference type="InterPro" id="IPR001647">
    <property type="entry name" value="HTH_TetR"/>
</dbReference>
<reference evidence="6" key="1">
    <citation type="journal article" date="2014" name="Int. J. Syst. Evol. Microbiol.">
        <title>Complete genome of a new Firmicutes species belonging to the dominant human colonic microbiota ('Ruminococcus bicirculans') reveals two chromosomes and a selective capacity to utilize plant glucans.</title>
        <authorList>
            <consortium name="NISC Comparative Sequencing Program"/>
            <person name="Wegmann U."/>
            <person name="Louis P."/>
            <person name="Goesmann A."/>
            <person name="Henrissat B."/>
            <person name="Duncan S.H."/>
            <person name="Flint H.J."/>
        </authorList>
    </citation>
    <scope>NUCLEOTIDE SEQUENCE</scope>
    <source>
        <strain evidence="6">NBRC 107710</strain>
    </source>
</reference>